<dbReference type="InterPro" id="IPR054542">
    <property type="entry name" value="Cys_met_metab_PP"/>
</dbReference>
<dbReference type="GO" id="GO:0019343">
    <property type="term" value="P:cysteine biosynthetic process via cystathionine"/>
    <property type="evidence" value="ECO:0007669"/>
    <property type="project" value="TreeGrafter"/>
</dbReference>
<comment type="similarity">
    <text evidence="2 9">Belongs to the trans-sulfuration enzymes family.</text>
</comment>
<comment type="cofactor">
    <cofactor evidence="1 9">
        <name>pyridoxal 5'-phosphate</name>
        <dbReference type="ChEBI" id="CHEBI:597326"/>
    </cofactor>
</comment>
<evidence type="ECO:0000256" key="6">
    <source>
        <dbReference type="ARBA" id="ARBA00048780"/>
    </source>
</evidence>
<evidence type="ECO:0000313" key="12">
    <source>
        <dbReference type="Proteomes" id="UP000009877"/>
    </source>
</evidence>
<dbReference type="InterPro" id="IPR015424">
    <property type="entry name" value="PyrdxlP-dep_Trfase"/>
</dbReference>
<feature type="modified residue" description="N6-(pyridoxal phosphate)lysine" evidence="8">
    <location>
        <position position="220"/>
    </location>
</feature>
<evidence type="ECO:0000256" key="1">
    <source>
        <dbReference type="ARBA" id="ARBA00001933"/>
    </source>
</evidence>
<evidence type="ECO:0000256" key="7">
    <source>
        <dbReference type="ARBA" id="ARBA00052699"/>
    </source>
</evidence>
<evidence type="ECO:0000256" key="2">
    <source>
        <dbReference type="ARBA" id="ARBA00009077"/>
    </source>
</evidence>
<proteinExistence type="inferred from homology"/>
<sequence length="404" mass="42774">MTSPDSAAPRPIDGQQPSGETLHGRLRPATIAVAGGRPAPERDAPVGPSIVLSSTYRGAGEPVPGERMYGRASNPTWDDFESVLGQLEGSPLPSLAFASGVASISAVLSLVPLGGRVVVPVHVYMGTMTLVREAEQEGRIRVDAVEVTDTDAVLAAAEGADLVLLESPTNPMLEVADLPEILAGTRRLGVLSCVDSTFTTPLLQRPLAWGADLVVHSATKYLAGHSDVVLGAATAVDPELRQRLHAHRSRHGAIPGPFETWLALRGIRTLSLRVERAGASAAEIARRLLEQPGVRAVRYPGLTEDPGHERAAQQLQGGFGAIVGLEVDGDAAAADRVVEALRLWVPATSLGGVESLVERRRRHPEEPRTVPESLVRLSVGIEDVEDLWEDLERALAAVGEPAAR</sequence>
<dbReference type="Proteomes" id="UP000009877">
    <property type="component" value="Unassembled WGS sequence"/>
</dbReference>
<dbReference type="InterPro" id="IPR000277">
    <property type="entry name" value="Cys/Met-Metab_PyrdxlP-dep_enz"/>
</dbReference>
<dbReference type="Gene3D" id="3.40.640.10">
    <property type="entry name" value="Type I PLP-dependent aspartate aminotransferase-like (Major domain)"/>
    <property type="match status" value="1"/>
</dbReference>
<organism evidence="11 12">
    <name type="scientific">Kocuria palustris PEL</name>
    <dbReference type="NCBI Taxonomy" id="1236550"/>
    <lineage>
        <taxon>Bacteria</taxon>
        <taxon>Bacillati</taxon>
        <taxon>Actinomycetota</taxon>
        <taxon>Actinomycetes</taxon>
        <taxon>Micrococcales</taxon>
        <taxon>Micrococcaceae</taxon>
        <taxon>Kocuria</taxon>
    </lineage>
</organism>
<evidence type="ECO:0000256" key="8">
    <source>
        <dbReference type="PIRSR" id="PIRSR001434-2"/>
    </source>
</evidence>
<dbReference type="PANTHER" id="PTHR11808:SF15">
    <property type="entry name" value="CYSTATHIONINE GAMMA-LYASE"/>
    <property type="match status" value="1"/>
</dbReference>
<dbReference type="InterPro" id="IPR015421">
    <property type="entry name" value="PyrdxlP-dep_Trfase_major"/>
</dbReference>
<dbReference type="FunFam" id="3.40.640.10:FF:000046">
    <property type="entry name" value="Cystathionine gamma-lyase"/>
    <property type="match status" value="1"/>
</dbReference>
<evidence type="ECO:0000256" key="4">
    <source>
        <dbReference type="ARBA" id="ARBA00047175"/>
    </source>
</evidence>
<evidence type="ECO:0000256" key="9">
    <source>
        <dbReference type="RuleBase" id="RU362118"/>
    </source>
</evidence>
<dbReference type="EC" id="4.4.1.2" evidence="4"/>
<dbReference type="Gene3D" id="3.90.1150.10">
    <property type="entry name" value="Aspartate Aminotransferase, domain 1"/>
    <property type="match status" value="1"/>
</dbReference>
<dbReference type="STRING" id="71999.KPaMU14_02070"/>
<comment type="caution">
    <text evidence="11">The sequence shown here is derived from an EMBL/GenBank/DDBJ whole genome shotgun (WGS) entry which is preliminary data.</text>
</comment>
<dbReference type="PROSITE" id="PS00868">
    <property type="entry name" value="CYS_MET_METAB_PP"/>
    <property type="match status" value="1"/>
</dbReference>
<dbReference type="GO" id="GO:0018826">
    <property type="term" value="F:methionine gamma-lyase activity"/>
    <property type="evidence" value="ECO:0007669"/>
    <property type="project" value="UniProtKB-EC"/>
</dbReference>
<dbReference type="EMBL" id="ANHZ02000011">
    <property type="protein sequence ID" value="EME36581.1"/>
    <property type="molecule type" value="Genomic_DNA"/>
</dbReference>
<dbReference type="PANTHER" id="PTHR11808">
    <property type="entry name" value="TRANS-SULFURATION ENZYME FAMILY MEMBER"/>
    <property type="match status" value="1"/>
</dbReference>
<dbReference type="AlphaFoldDB" id="M2XBY4"/>
<dbReference type="GO" id="GO:0004123">
    <property type="term" value="F:cystathionine gamma-lyase activity"/>
    <property type="evidence" value="ECO:0007669"/>
    <property type="project" value="TreeGrafter"/>
</dbReference>
<dbReference type="GO" id="GO:0047982">
    <property type="term" value="F:homocysteine desulfhydrase activity"/>
    <property type="evidence" value="ECO:0007669"/>
    <property type="project" value="UniProtKB-EC"/>
</dbReference>
<dbReference type="GO" id="GO:0005737">
    <property type="term" value="C:cytoplasm"/>
    <property type="evidence" value="ECO:0007669"/>
    <property type="project" value="TreeGrafter"/>
</dbReference>
<dbReference type="GO" id="GO:0019346">
    <property type="term" value="P:transsulfuration"/>
    <property type="evidence" value="ECO:0007669"/>
    <property type="project" value="InterPro"/>
</dbReference>
<dbReference type="SUPFAM" id="SSF53383">
    <property type="entry name" value="PLP-dependent transferases"/>
    <property type="match status" value="1"/>
</dbReference>
<evidence type="ECO:0000256" key="5">
    <source>
        <dbReference type="ARBA" id="ARBA00047199"/>
    </source>
</evidence>
<gene>
    <name evidence="11" type="ORF">C884_00255</name>
</gene>
<comment type="catalytic activity">
    <reaction evidence="7">
        <text>L-methionine + H2O = methanethiol + 2-oxobutanoate + NH4(+)</text>
        <dbReference type="Rhea" id="RHEA:23800"/>
        <dbReference type="ChEBI" id="CHEBI:15377"/>
        <dbReference type="ChEBI" id="CHEBI:16007"/>
        <dbReference type="ChEBI" id="CHEBI:16763"/>
        <dbReference type="ChEBI" id="CHEBI:28938"/>
        <dbReference type="ChEBI" id="CHEBI:57844"/>
        <dbReference type="EC" id="4.4.1.11"/>
    </reaction>
    <physiologicalReaction direction="left-to-right" evidence="7">
        <dbReference type="Rhea" id="RHEA:23801"/>
    </physiologicalReaction>
</comment>
<evidence type="ECO:0000256" key="3">
    <source>
        <dbReference type="ARBA" id="ARBA00022898"/>
    </source>
</evidence>
<comment type="catalytic activity">
    <reaction evidence="6">
        <text>L-homocysteine + H2O = 2-oxobutanoate + hydrogen sulfide + NH4(+) + H(+)</text>
        <dbReference type="Rhea" id="RHEA:14501"/>
        <dbReference type="ChEBI" id="CHEBI:15377"/>
        <dbReference type="ChEBI" id="CHEBI:15378"/>
        <dbReference type="ChEBI" id="CHEBI:16763"/>
        <dbReference type="ChEBI" id="CHEBI:28938"/>
        <dbReference type="ChEBI" id="CHEBI:29919"/>
        <dbReference type="ChEBI" id="CHEBI:58199"/>
        <dbReference type="EC" id="4.4.1.2"/>
    </reaction>
    <physiologicalReaction direction="left-to-right" evidence="6">
        <dbReference type="Rhea" id="RHEA:14502"/>
    </physiologicalReaction>
</comment>
<dbReference type="PIRSF" id="PIRSF001434">
    <property type="entry name" value="CGS"/>
    <property type="match status" value="1"/>
</dbReference>
<evidence type="ECO:0000313" key="11">
    <source>
        <dbReference type="EMBL" id="EME36581.1"/>
    </source>
</evidence>
<dbReference type="RefSeq" id="WP_006214669.1">
    <property type="nucleotide sequence ID" value="NZ_ANHZ02000011.1"/>
</dbReference>
<protein>
    <recommendedName>
        <fullName evidence="4">homocysteine desulfhydrase</fullName>
        <ecNumber evidence="4">4.4.1.2</ecNumber>
    </recommendedName>
    <alternativeName>
        <fullName evidence="5">Homocysteine desulfhydrase</fullName>
    </alternativeName>
</protein>
<dbReference type="InterPro" id="IPR015422">
    <property type="entry name" value="PyrdxlP-dep_Trfase_small"/>
</dbReference>
<accession>M2XBY4</accession>
<reference evidence="11 12" key="1">
    <citation type="journal article" date="2014" name="Genome Announc.">
        <title>Draft Genome Sequence of Kocuria palustris PEL.</title>
        <authorList>
            <person name="Sharma G."/>
            <person name="Khatri I."/>
            <person name="Subramanian S."/>
        </authorList>
    </citation>
    <scope>NUCLEOTIDE SEQUENCE [LARGE SCALE GENOMIC DNA]</scope>
    <source>
        <strain evidence="11 12">PEL</strain>
    </source>
</reference>
<name>M2XBY4_9MICC</name>
<dbReference type="GO" id="GO:0030170">
    <property type="term" value="F:pyridoxal phosphate binding"/>
    <property type="evidence" value="ECO:0007669"/>
    <property type="project" value="InterPro"/>
</dbReference>
<keyword evidence="12" id="KW-1185">Reference proteome</keyword>
<keyword evidence="3 8" id="KW-0663">Pyridoxal phosphate</keyword>
<dbReference type="Pfam" id="PF01053">
    <property type="entry name" value="Cys_Met_Meta_PP"/>
    <property type="match status" value="1"/>
</dbReference>
<evidence type="ECO:0000256" key="10">
    <source>
        <dbReference type="SAM" id="MobiDB-lite"/>
    </source>
</evidence>
<feature type="region of interest" description="Disordered" evidence="10">
    <location>
        <begin position="1"/>
        <end position="48"/>
    </location>
</feature>